<protein>
    <submittedName>
        <fullName evidence="1">Uncharacterized protein</fullName>
    </submittedName>
</protein>
<organism evidence="1 2">
    <name type="scientific">Stephania yunnanensis</name>
    <dbReference type="NCBI Taxonomy" id="152371"/>
    <lineage>
        <taxon>Eukaryota</taxon>
        <taxon>Viridiplantae</taxon>
        <taxon>Streptophyta</taxon>
        <taxon>Embryophyta</taxon>
        <taxon>Tracheophyta</taxon>
        <taxon>Spermatophyta</taxon>
        <taxon>Magnoliopsida</taxon>
        <taxon>Ranunculales</taxon>
        <taxon>Menispermaceae</taxon>
        <taxon>Menispermoideae</taxon>
        <taxon>Cissampelideae</taxon>
        <taxon>Stephania</taxon>
    </lineage>
</organism>
<reference evidence="1 2" key="1">
    <citation type="submission" date="2024-01" db="EMBL/GenBank/DDBJ databases">
        <title>Genome assemblies of Stephania.</title>
        <authorList>
            <person name="Yang L."/>
        </authorList>
    </citation>
    <scope>NUCLEOTIDE SEQUENCE [LARGE SCALE GENOMIC DNA]</scope>
    <source>
        <strain evidence="1">YNDBR</strain>
        <tissue evidence="1">Leaf</tissue>
    </source>
</reference>
<dbReference type="AlphaFoldDB" id="A0AAP0IDM3"/>
<sequence>MLPINRSAVRSAGRDLYRFVCLSVSLSLPLSFFRESKNHTETPKKPKLLSSLPHFRLRLPPLVPLILLSLWSLSLPPLGVLPSLSPFPALSSLGPALNPNSLGLSLVDHCPHPSRPLLSATLDPSRSRPPPSTRVRTALLDRCHIRRWQRAREAEQMIW</sequence>
<evidence type="ECO:0000313" key="2">
    <source>
        <dbReference type="Proteomes" id="UP001420932"/>
    </source>
</evidence>
<accession>A0AAP0IDM3</accession>
<name>A0AAP0IDM3_9MAGN</name>
<evidence type="ECO:0000313" key="1">
    <source>
        <dbReference type="EMBL" id="KAK9113549.1"/>
    </source>
</evidence>
<comment type="caution">
    <text evidence="1">The sequence shown here is derived from an EMBL/GenBank/DDBJ whole genome shotgun (WGS) entry which is preliminary data.</text>
</comment>
<dbReference type="EMBL" id="JBBNAF010000009">
    <property type="protein sequence ID" value="KAK9113549.1"/>
    <property type="molecule type" value="Genomic_DNA"/>
</dbReference>
<proteinExistence type="predicted"/>
<keyword evidence="2" id="KW-1185">Reference proteome</keyword>
<dbReference type="Proteomes" id="UP001420932">
    <property type="component" value="Unassembled WGS sequence"/>
</dbReference>
<gene>
    <name evidence="1" type="ORF">Syun_020346</name>
</gene>